<feature type="region of interest" description="Disordered" evidence="1">
    <location>
        <begin position="220"/>
        <end position="239"/>
    </location>
</feature>
<gene>
    <name evidence="2" type="ORF">ECRASSUSDP1_LOCUS1973</name>
</gene>
<feature type="compositionally biased region" description="Polar residues" evidence="1">
    <location>
        <begin position="516"/>
        <end position="534"/>
    </location>
</feature>
<protein>
    <submittedName>
        <fullName evidence="2">Uncharacterized protein</fullName>
    </submittedName>
</protein>
<dbReference type="AlphaFoldDB" id="A0AAD1U5Q9"/>
<feature type="region of interest" description="Disordered" evidence="1">
    <location>
        <begin position="1"/>
        <end position="30"/>
    </location>
</feature>
<comment type="caution">
    <text evidence="2">The sequence shown here is derived from an EMBL/GenBank/DDBJ whole genome shotgun (WGS) entry which is preliminary data.</text>
</comment>
<organism evidence="2 3">
    <name type="scientific">Euplotes crassus</name>
    <dbReference type="NCBI Taxonomy" id="5936"/>
    <lineage>
        <taxon>Eukaryota</taxon>
        <taxon>Sar</taxon>
        <taxon>Alveolata</taxon>
        <taxon>Ciliophora</taxon>
        <taxon>Intramacronucleata</taxon>
        <taxon>Spirotrichea</taxon>
        <taxon>Hypotrichia</taxon>
        <taxon>Euplotida</taxon>
        <taxon>Euplotidae</taxon>
        <taxon>Moneuplotes</taxon>
    </lineage>
</organism>
<accession>A0AAD1U5Q9</accession>
<feature type="compositionally biased region" description="Basic and acidic residues" evidence="1">
    <location>
        <begin position="1"/>
        <end position="11"/>
    </location>
</feature>
<dbReference type="EMBL" id="CAMPGE010001866">
    <property type="protein sequence ID" value="CAI2360669.1"/>
    <property type="molecule type" value="Genomic_DNA"/>
</dbReference>
<evidence type="ECO:0000313" key="2">
    <source>
        <dbReference type="EMBL" id="CAI2360669.1"/>
    </source>
</evidence>
<feature type="region of interest" description="Disordered" evidence="1">
    <location>
        <begin position="569"/>
        <end position="588"/>
    </location>
</feature>
<feature type="region of interest" description="Disordered" evidence="1">
    <location>
        <begin position="516"/>
        <end position="552"/>
    </location>
</feature>
<proteinExistence type="predicted"/>
<dbReference type="Proteomes" id="UP001295684">
    <property type="component" value="Unassembled WGS sequence"/>
</dbReference>
<evidence type="ECO:0000256" key="1">
    <source>
        <dbReference type="SAM" id="MobiDB-lite"/>
    </source>
</evidence>
<name>A0AAD1U5Q9_EUPCR</name>
<feature type="region of interest" description="Disordered" evidence="1">
    <location>
        <begin position="246"/>
        <end position="270"/>
    </location>
</feature>
<reference evidence="2" key="1">
    <citation type="submission" date="2023-07" db="EMBL/GenBank/DDBJ databases">
        <authorList>
            <consortium name="AG Swart"/>
            <person name="Singh M."/>
            <person name="Singh A."/>
            <person name="Seah K."/>
            <person name="Emmerich C."/>
        </authorList>
    </citation>
    <scope>NUCLEOTIDE SEQUENCE</scope>
    <source>
        <strain evidence="2">DP1</strain>
    </source>
</reference>
<evidence type="ECO:0000313" key="3">
    <source>
        <dbReference type="Proteomes" id="UP001295684"/>
    </source>
</evidence>
<feature type="compositionally biased region" description="Polar residues" evidence="1">
    <location>
        <begin position="117"/>
        <end position="133"/>
    </location>
</feature>
<feature type="region of interest" description="Disordered" evidence="1">
    <location>
        <begin position="111"/>
        <end position="133"/>
    </location>
</feature>
<feature type="compositionally biased region" description="Polar residues" evidence="1">
    <location>
        <begin position="573"/>
        <end position="588"/>
    </location>
</feature>
<feature type="compositionally biased region" description="Polar residues" evidence="1">
    <location>
        <begin position="257"/>
        <end position="269"/>
    </location>
</feature>
<sequence length="588" mass="67933">MQINIEREKYFQQKRGRTAATRSRDSRSKKFDHTTVYSFFQDDSRKYKPQEYFSPQTRKNNQRNMKTTHFVLGYDGKENVKRMSDSMSDPSQTVPVQSNQHIIMAKNSKKTHFKLSPSGSSGKESLNTTQRDSYKCTKSSEIAQSKINSMKFKQTHFNLGFQKQNYHTSYNSINRNQPEVVKHIPNSTDNVMNQKEKSLELQTKRITKFYSQIEKLYGNDRSHNRKNTLPPHEIPKVTPSLTSKSFMVSPKPVDGRINQSGTITSNIDNNKYRPNKRVAYKNAESKNNHITHGYKNKGFVKPSKKLDGNLAKKYYDKVSDARKQAKINKANHNSHLHGWVSKFRERVMNTKFEPKKSKELSKRMLQYKTKPSMLNFNKDKIIPSDTVAPKPQPIREFEKDCSKKIKAFSPEPQDLGRIQSPMNLVLKNMIAQEHFTIRNKNKAKIKKKVESTNFEIAHKTNVKVPIESSYMIEFLKKKQSGAAVKRVGIQPPSSLHLEHYDGNMPREFGNRTFAASRNPYGNIQRSTKTAQSQRSHSKPFQGHKQSLKTTKLDESINISDKLKVQCISLDPPQKTSPNLSKTTKNWKH</sequence>
<keyword evidence="3" id="KW-1185">Reference proteome</keyword>